<dbReference type="Gene3D" id="3.40.50.300">
    <property type="entry name" value="P-loop containing nucleotide triphosphate hydrolases"/>
    <property type="match status" value="2"/>
</dbReference>
<dbReference type="RefSeq" id="WP_378253257.1">
    <property type="nucleotide sequence ID" value="NZ_JBHSJV010000001.1"/>
</dbReference>
<evidence type="ECO:0000256" key="5">
    <source>
        <dbReference type="PROSITE-ProRule" id="PRU00560"/>
    </source>
</evidence>
<evidence type="ECO:0000259" key="6">
    <source>
        <dbReference type="PROSITE" id="PS51198"/>
    </source>
</evidence>
<dbReference type="Proteomes" id="UP001597459">
    <property type="component" value="Unassembled WGS sequence"/>
</dbReference>
<keyword evidence="2 5" id="KW-0378">Hydrolase</keyword>
<comment type="caution">
    <text evidence="7">The sequence shown here is derived from an EMBL/GenBank/DDBJ whole genome shotgun (WGS) entry which is preliminary data.</text>
</comment>
<name>A0ABW5N8V6_9FLAO</name>
<organism evidence="7 8">
    <name type="scientific">Aquimarina hainanensis</name>
    <dbReference type="NCBI Taxonomy" id="1578017"/>
    <lineage>
        <taxon>Bacteria</taxon>
        <taxon>Pseudomonadati</taxon>
        <taxon>Bacteroidota</taxon>
        <taxon>Flavobacteriia</taxon>
        <taxon>Flavobacteriales</taxon>
        <taxon>Flavobacteriaceae</taxon>
        <taxon>Aquimarina</taxon>
    </lineage>
</organism>
<evidence type="ECO:0000313" key="7">
    <source>
        <dbReference type="EMBL" id="MFD2591048.1"/>
    </source>
</evidence>
<evidence type="ECO:0000256" key="4">
    <source>
        <dbReference type="ARBA" id="ARBA00022840"/>
    </source>
</evidence>
<keyword evidence="1 5" id="KW-0547">Nucleotide-binding</keyword>
<keyword evidence="4 5" id="KW-0067">ATP-binding</keyword>
<dbReference type="InterPro" id="IPR014016">
    <property type="entry name" value="UvrD-like_ATP-bd"/>
</dbReference>
<dbReference type="InterPro" id="IPR027417">
    <property type="entry name" value="P-loop_NTPase"/>
</dbReference>
<proteinExistence type="predicted"/>
<dbReference type="PROSITE" id="PS51198">
    <property type="entry name" value="UVRD_HELICASE_ATP_BIND"/>
    <property type="match status" value="1"/>
</dbReference>
<evidence type="ECO:0000256" key="2">
    <source>
        <dbReference type="ARBA" id="ARBA00022801"/>
    </source>
</evidence>
<evidence type="ECO:0000256" key="3">
    <source>
        <dbReference type="ARBA" id="ARBA00022806"/>
    </source>
</evidence>
<dbReference type="EMBL" id="JBHULX010000013">
    <property type="protein sequence ID" value="MFD2591048.1"/>
    <property type="molecule type" value="Genomic_DNA"/>
</dbReference>
<dbReference type="InterPro" id="IPR000212">
    <property type="entry name" value="DNA_helicase_UvrD/REP"/>
</dbReference>
<dbReference type="Pfam" id="PF13245">
    <property type="entry name" value="AAA_19"/>
    <property type="match status" value="1"/>
</dbReference>
<dbReference type="SUPFAM" id="SSF52540">
    <property type="entry name" value="P-loop containing nucleoside triphosphate hydrolases"/>
    <property type="match status" value="1"/>
</dbReference>
<dbReference type="PANTHER" id="PTHR11070:SF3">
    <property type="entry name" value="DNA 3'-5' HELICASE"/>
    <property type="match status" value="1"/>
</dbReference>
<keyword evidence="3 5" id="KW-0347">Helicase</keyword>
<evidence type="ECO:0000256" key="1">
    <source>
        <dbReference type="ARBA" id="ARBA00022741"/>
    </source>
</evidence>
<feature type="domain" description="UvrD-like helicase ATP-binding" evidence="6">
    <location>
        <begin position="1"/>
        <end position="239"/>
    </location>
</feature>
<accession>A0ABW5N8V6</accession>
<reference evidence="8" key="1">
    <citation type="journal article" date="2019" name="Int. J. Syst. Evol. Microbiol.">
        <title>The Global Catalogue of Microorganisms (GCM) 10K type strain sequencing project: providing services to taxonomists for standard genome sequencing and annotation.</title>
        <authorList>
            <consortium name="The Broad Institute Genomics Platform"/>
            <consortium name="The Broad Institute Genome Sequencing Center for Infectious Disease"/>
            <person name="Wu L."/>
            <person name="Ma J."/>
        </authorList>
    </citation>
    <scope>NUCLEOTIDE SEQUENCE [LARGE SCALE GENOMIC DNA]</scope>
    <source>
        <strain evidence="8">KCTC 42423</strain>
    </source>
</reference>
<feature type="binding site" evidence="5">
    <location>
        <begin position="10"/>
        <end position="17"/>
    </location>
    <ligand>
        <name>ATP</name>
        <dbReference type="ChEBI" id="CHEBI:30616"/>
    </ligand>
</feature>
<evidence type="ECO:0000313" key="8">
    <source>
        <dbReference type="Proteomes" id="UP001597459"/>
    </source>
</evidence>
<keyword evidence="8" id="KW-1185">Reference proteome</keyword>
<protein>
    <submittedName>
        <fullName evidence="7">UvrD-helicase domain-containing protein</fullName>
    </submittedName>
</protein>
<gene>
    <name evidence="7" type="ORF">ACFSTE_09410</name>
</gene>
<dbReference type="PANTHER" id="PTHR11070">
    <property type="entry name" value="UVRD / RECB / PCRA DNA HELICASE FAMILY MEMBER"/>
    <property type="match status" value="1"/>
</dbReference>
<sequence>MMNKPKLVIAGPGAGKTYGLVNQIIDKLKTLSPSKYIVVITYTNSASDNIKQRLSKRIQIPPNLFIGTMHSFLNRFIVIPFSSFNNTKVNGEKLFIQCATDDIFQKLKKETGKTYNYKTANFIKKKIKDSMHKNGYITYDQTVSLAKECFENKKIKKIVANKIQYLFVDEFQDTGNNIFYIIDSIRKEKTTEIYCVGDPEQYIQSYDSSIKNFSNIPILKASCTTSYDVEINDSNFRCSEPIVSFLNHFNNREYGTNTFRQICKKETGTESVKFIDKFENVSNIIPSFFEICQQLGITHNDRCILAKKNEVIKRIVRALDGNIISPRKSNNISPIREIMATLLSALSLNQTEYLNRYNTTIFELRKNCIRILKAIKSGEITNENTFYKFISESLGLEVKTTVPFKLGNLRIHGSVSSTESSVVVSNFHNYKGLESKAVLVIAKTEDELLLWIETNQETRDAKRTNETTDYPRLGYVAFSRAKQLLCISCLEQISPETKEKLKSLDVELIID</sequence>